<dbReference type="RefSeq" id="WP_121973219.1">
    <property type="nucleotide sequence ID" value="NZ_OOGT01000025.1"/>
</dbReference>
<dbReference type="Proteomes" id="UP000245974">
    <property type="component" value="Unassembled WGS sequence"/>
</dbReference>
<dbReference type="InParanoid" id="A0A2U3MWA2"/>
<reference evidence="2" key="1">
    <citation type="submission" date="2018-03" db="EMBL/GenBank/DDBJ databases">
        <authorList>
            <person name="Blom J."/>
        </authorList>
    </citation>
    <scope>NUCLEOTIDE SEQUENCE [LARGE SCALE GENOMIC DNA]</scope>
    <source>
        <strain evidence="2">KPC-SM-21</strain>
    </source>
</reference>
<dbReference type="EMBL" id="OOGT01000025">
    <property type="protein sequence ID" value="SPL69701.1"/>
    <property type="molecule type" value="Genomic_DNA"/>
</dbReference>
<proteinExistence type="predicted"/>
<dbReference type="AlphaFoldDB" id="A0A2U3MWA2"/>
<evidence type="ECO:0000313" key="1">
    <source>
        <dbReference type="EMBL" id="SPL69701.1"/>
    </source>
</evidence>
<gene>
    <name evidence="1" type="ORF">KPC_0879</name>
</gene>
<accession>A0A2U3MWA2</accession>
<keyword evidence="2" id="KW-1185">Reference proteome</keyword>
<sequence length="356" mass="41467">MQLLMNLVDESKQLNQAQFPLKLGYHGPKGRFKIIHQALMIPNLPAPLHYFNFLTIIGQPRVPMVRNDYAIKTTALDTVAMISSVSPHMVGHFKSYSIEKDCLFQDDFFQFGQTEKIVGSFPHFYLHKKGEELSADLQIQTRPIISHFTKLKLGLFDHWSLLCQCKGTIQYKEQVFEIDQMGSFEYARAVNIPYLPLCFFTYQIINLKNHRQILLAQIRNNFNQIIQSRIYLRDAVNCLSEMYDEDVYFKVHRVYPKVTTPNGQNMYLPREFEWVLDNGKRKINLHAQSRGDFKFGLAAGYVGSFNYQIKIDDEVEEGTSGYCEYIDCRPLKWQEKDDKEKKMDGLGQPASFLLKK</sequence>
<dbReference type="InterPro" id="IPR046611">
    <property type="entry name" value="DUF6670"/>
</dbReference>
<evidence type="ECO:0000313" key="2">
    <source>
        <dbReference type="Proteomes" id="UP000245974"/>
    </source>
</evidence>
<dbReference type="Pfam" id="PF20375">
    <property type="entry name" value="DUF6670"/>
    <property type="match status" value="1"/>
</dbReference>
<name>A0A2U3MWA2_9GAMM</name>
<protein>
    <submittedName>
        <fullName evidence="1">Uncharacterized protein</fullName>
    </submittedName>
</protein>
<organism evidence="1 2">
    <name type="scientific">Acinetobacter stercoris</name>
    <dbReference type="NCBI Taxonomy" id="2126983"/>
    <lineage>
        <taxon>Bacteria</taxon>
        <taxon>Pseudomonadati</taxon>
        <taxon>Pseudomonadota</taxon>
        <taxon>Gammaproteobacteria</taxon>
        <taxon>Moraxellales</taxon>
        <taxon>Moraxellaceae</taxon>
        <taxon>Acinetobacter</taxon>
    </lineage>
</organism>
<dbReference type="OrthoDB" id="6672593at2"/>